<reference evidence="4" key="1">
    <citation type="submission" date="2021-04" db="EMBL/GenBank/DDBJ databases">
        <title>Genome based classification of Actinospica acidithermotolerans sp. nov., an actinobacterium isolated from an Indonesian hot spring.</title>
        <authorList>
            <person name="Kusuma A.B."/>
            <person name="Putra K.E."/>
            <person name="Nafisah S."/>
            <person name="Loh J."/>
            <person name="Nouioui I."/>
            <person name="Goodfellow M."/>
        </authorList>
    </citation>
    <scope>NUCLEOTIDE SEQUENCE</scope>
    <source>
        <strain evidence="4">DSM 45618</strain>
    </source>
</reference>
<proteinExistence type="predicted"/>
<dbReference type="PROSITE" id="PS50110">
    <property type="entry name" value="RESPONSE_REGULATORY"/>
    <property type="match status" value="1"/>
</dbReference>
<dbReference type="Pfam" id="PF04397">
    <property type="entry name" value="LytTR"/>
    <property type="match status" value="1"/>
</dbReference>
<dbReference type="SUPFAM" id="SSF52172">
    <property type="entry name" value="CheY-like"/>
    <property type="match status" value="1"/>
</dbReference>
<evidence type="ECO:0000313" key="4">
    <source>
        <dbReference type="EMBL" id="MBS2962769.1"/>
    </source>
</evidence>
<gene>
    <name evidence="4" type="ORF">KGA66_06925</name>
</gene>
<feature type="modified residue" description="4-aspartylphosphate" evidence="1">
    <location>
        <position position="63"/>
    </location>
</feature>
<keyword evidence="5" id="KW-1185">Reference proteome</keyword>
<accession>A0A8J8BDF5</accession>
<keyword evidence="1" id="KW-0597">Phosphoprotein</keyword>
<dbReference type="AlphaFoldDB" id="A0A8J8BDF5"/>
<dbReference type="GO" id="GO:0003677">
    <property type="term" value="F:DNA binding"/>
    <property type="evidence" value="ECO:0007669"/>
    <property type="project" value="InterPro"/>
</dbReference>
<feature type="domain" description="Response regulatory" evidence="2">
    <location>
        <begin position="11"/>
        <end position="126"/>
    </location>
</feature>
<comment type="caution">
    <text evidence="4">The sequence shown here is derived from an EMBL/GenBank/DDBJ whole genome shotgun (WGS) entry which is preliminary data.</text>
</comment>
<evidence type="ECO:0000256" key="1">
    <source>
        <dbReference type="PROSITE-ProRule" id="PRU00169"/>
    </source>
</evidence>
<dbReference type="Pfam" id="PF00072">
    <property type="entry name" value="Response_reg"/>
    <property type="match status" value="1"/>
</dbReference>
<evidence type="ECO:0000259" key="2">
    <source>
        <dbReference type="PROSITE" id="PS50110"/>
    </source>
</evidence>
<feature type="domain" description="HTH LytTR-type" evidence="3">
    <location>
        <begin position="161"/>
        <end position="245"/>
    </location>
</feature>
<dbReference type="SMART" id="SM00850">
    <property type="entry name" value="LytTR"/>
    <property type="match status" value="1"/>
</dbReference>
<evidence type="ECO:0000259" key="3">
    <source>
        <dbReference type="PROSITE" id="PS50930"/>
    </source>
</evidence>
<dbReference type="InterPro" id="IPR001789">
    <property type="entry name" value="Sig_transdc_resp-reg_receiver"/>
</dbReference>
<organism evidence="4 5">
    <name type="scientific">Actinocrinis puniceicyclus</name>
    <dbReference type="NCBI Taxonomy" id="977794"/>
    <lineage>
        <taxon>Bacteria</taxon>
        <taxon>Bacillati</taxon>
        <taxon>Actinomycetota</taxon>
        <taxon>Actinomycetes</taxon>
        <taxon>Catenulisporales</taxon>
        <taxon>Actinospicaceae</taxon>
        <taxon>Actinocrinis</taxon>
    </lineage>
</organism>
<dbReference type="SMART" id="SM00448">
    <property type="entry name" value="REC"/>
    <property type="match status" value="1"/>
</dbReference>
<dbReference type="GO" id="GO:0000156">
    <property type="term" value="F:phosphorelay response regulator activity"/>
    <property type="evidence" value="ECO:0007669"/>
    <property type="project" value="InterPro"/>
</dbReference>
<sequence>MTQPLDRPGLAVLAVDDERPALEELTYLLSADTRIGSIRTASSGAEAIRVLTSEQRIDALFLDIRMPGATGLDIARTLARRADSPQIVFITAHEDFAVGAFELHAVDYVLKPVRQDRLAEAVRRVHERLHARTRSAPSDDEVVPVELAGVTRFLTRSQIRYVEAHGDYARLHTAAGSHLVRISLATLEERWTPYGFARIHRSYLVALRHIQEVRWDAGHTTVKVGDKTLAVSRRHARELRDRLLGDANRQR</sequence>
<name>A0A8J8BDF5_9ACTN</name>
<dbReference type="InterPro" id="IPR007492">
    <property type="entry name" value="LytTR_DNA-bd_dom"/>
</dbReference>
<dbReference type="InterPro" id="IPR011006">
    <property type="entry name" value="CheY-like_superfamily"/>
</dbReference>
<dbReference type="PANTHER" id="PTHR37299">
    <property type="entry name" value="TRANSCRIPTIONAL REGULATOR-RELATED"/>
    <property type="match status" value="1"/>
</dbReference>
<dbReference type="EMBL" id="JAGSXH010000015">
    <property type="protein sequence ID" value="MBS2962769.1"/>
    <property type="molecule type" value="Genomic_DNA"/>
</dbReference>
<dbReference type="RefSeq" id="WP_211465803.1">
    <property type="nucleotide sequence ID" value="NZ_JAGSXH010000015.1"/>
</dbReference>
<dbReference type="Gene3D" id="2.40.50.1020">
    <property type="entry name" value="LytTr DNA-binding domain"/>
    <property type="match status" value="1"/>
</dbReference>
<evidence type="ECO:0000313" key="5">
    <source>
        <dbReference type="Proteomes" id="UP000677913"/>
    </source>
</evidence>
<dbReference type="Proteomes" id="UP000677913">
    <property type="component" value="Unassembled WGS sequence"/>
</dbReference>
<dbReference type="InterPro" id="IPR046947">
    <property type="entry name" value="LytR-like"/>
</dbReference>
<protein>
    <submittedName>
        <fullName evidence="4">Response regulator transcription factor</fullName>
    </submittedName>
</protein>
<dbReference type="PANTHER" id="PTHR37299:SF1">
    <property type="entry name" value="STAGE 0 SPORULATION PROTEIN A HOMOLOG"/>
    <property type="match status" value="1"/>
</dbReference>
<dbReference type="PROSITE" id="PS50930">
    <property type="entry name" value="HTH_LYTTR"/>
    <property type="match status" value="1"/>
</dbReference>
<dbReference type="Gene3D" id="3.40.50.2300">
    <property type="match status" value="1"/>
</dbReference>